<feature type="transmembrane region" description="Helical" evidence="11">
    <location>
        <begin position="753"/>
        <end position="773"/>
    </location>
</feature>
<proteinExistence type="inferred from homology"/>
<accession>A0A9W6YP26</accession>
<feature type="compositionally biased region" description="Polar residues" evidence="10">
    <location>
        <begin position="1"/>
        <end position="10"/>
    </location>
</feature>
<comment type="caution">
    <text evidence="13">The sequence shown here is derived from an EMBL/GenBank/DDBJ whole genome shotgun (WGS) entry which is preliminary data.</text>
</comment>
<keyword evidence="3" id="KW-0813">Transport</keyword>
<keyword evidence="14" id="KW-1185">Reference proteome</keyword>
<reference evidence="13" key="1">
    <citation type="submission" date="2023-04" db="EMBL/GenBank/DDBJ databases">
        <title>Ambrosiozyma monospora NBRC 1965.</title>
        <authorList>
            <person name="Ichikawa N."/>
            <person name="Sato H."/>
            <person name="Tonouchi N."/>
        </authorList>
    </citation>
    <scope>NUCLEOTIDE SEQUENCE</scope>
    <source>
        <strain evidence="13">NBRC 1965</strain>
    </source>
</reference>
<dbReference type="FunFam" id="3.40.50.300:FF:000054">
    <property type="entry name" value="ABC multidrug transporter atrF"/>
    <property type="match status" value="1"/>
</dbReference>
<keyword evidence="6" id="KW-0547">Nucleotide-binding</keyword>
<dbReference type="SMART" id="SM00382">
    <property type="entry name" value="AAA"/>
    <property type="match status" value="2"/>
</dbReference>
<evidence type="ECO:0000256" key="4">
    <source>
        <dbReference type="ARBA" id="ARBA00022692"/>
    </source>
</evidence>
<dbReference type="OrthoDB" id="245989at2759"/>
<name>A0A9W6YP26_AMBMO</name>
<dbReference type="InterPro" id="IPR027417">
    <property type="entry name" value="P-loop_NTPase"/>
</dbReference>
<dbReference type="InterPro" id="IPR043926">
    <property type="entry name" value="ABCG_dom"/>
</dbReference>
<organism evidence="13 14">
    <name type="scientific">Ambrosiozyma monospora</name>
    <name type="common">Yeast</name>
    <name type="synonym">Endomycopsis monosporus</name>
    <dbReference type="NCBI Taxonomy" id="43982"/>
    <lineage>
        <taxon>Eukaryota</taxon>
        <taxon>Fungi</taxon>
        <taxon>Dikarya</taxon>
        <taxon>Ascomycota</taxon>
        <taxon>Saccharomycotina</taxon>
        <taxon>Pichiomycetes</taxon>
        <taxon>Pichiales</taxon>
        <taxon>Pichiaceae</taxon>
        <taxon>Ambrosiozyma</taxon>
    </lineage>
</organism>
<dbReference type="InterPro" id="IPR003593">
    <property type="entry name" value="AAA+_ATPase"/>
</dbReference>
<dbReference type="Pfam" id="PF06422">
    <property type="entry name" value="PDR_CDR"/>
    <property type="match status" value="1"/>
</dbReference>
<dbReference type="GO" id="GO:0005524">
    <property type="term" value="F:ATP binding"/>
    <property type="evidence" value="ECO:0007669"/>
    <property type="project" value="UniProtKB-KW"/>
</dbReference>
<keyword evidence="8 11" id="KW-1133">Transmembrane helix</keyword>
<sequence>MSGTTETISVKSEAPDDVKSYDGFDDATEKKIQDLARQLTNSSAQQNNGKPSSSNDLIRTLTSFSQVPGTVPMADGGIDERLDPTSDRFDSKFWVKNMRKLMDSDPEHYKPSSLGIAYRNLCAKGVASDADYQQTVSNMPVKMITDFYYNWFKANDESRYFQILKPMDALMKPGTLTVVLGRPGAGCSTLLKTIGAQTYGFKIDKDSVISYDGLSQKDIEKHYRGEVVFSAELDYHFPHLTVGQTLEFAAALRTPQNRPSGITREQYAKHMTQVYMATYGLSHTYNTKVGNDFVRGVSGGERKRVSIAEVSLCGSSLQCWDNATRGLDAATALEFIRALKTSAMILETTPLIAIYQCSQDAYDLFDNVVVLYEGYQIFYGSASKAKGYFERMGWECPPRQTTADFLTSVTSPAERVPRPGFEHKVPITPQEFSEYWRNSPEYRELVQEVDSYIENAKRMNTASDYKAAHIARQSNHTRPASSYTVSYAMQVKTIMRRNIWRTKGDPSITVFSVIANIIMGLILSSLFYNLSATTGTFYYRTAAMFFAVLFNAFSSMLEILALFEARGIVEKHKKYALYHPSADAFASILTEIPAKLVVSIGFNLIYYFMVNFRRSPGHFFFYYLMNIMCTFVMSHMFRSIGSYFKTLSESMTPTALILMGLVIYTGFVLPTPTMHGWSRWINYIDPVAYVFEALVANEFDGRHFECSAFVPAYPSVPMANKVCNAVSAKPGDSMISGTEYIYDSFRYKASHNWRNFGIVVGFVIFFLFTYITLVEFNKGAMQKGEVIVFMKSTLNKLKKQQKLAKTQHDIESGSGAEKPAGVLADGEDSSDDGVGKLLAGKDIFHWKDVCYEVQIKTETRRILDHVDGWVKPGTLTALMGASGAGKTTLLDVLANRVTMGVISGGMFVNGSPRDQSFQRSTGYVQQQDLHLQTSTVREALRFSAYLRQGRNVSKQEKDEYVENVINILEMQKYADAIVGVSGEGLNVEQRKRLSIGVELAAKPQLLLFLDEPTSGLDSQTAWSVCQLMRKLASNGQAVLCTIHQPSAILLKEFDRLLFMAKGGRTVYFGDLGENCQTMIDYFESQGANKCPSEANPAEWMLEVIGAAPGSHANRDYHEAWLASKERQAVRDELETMERELVKIPKDESPDAHKEFASNLLLQYFPS</sequence>
<dbReference type="InterPro" id="IPR029481">
    <property type="entry name" value="ABC_trans_N"/>
</dbReference>
<keyword evidence="5" id="KW-0677">Repeat</keyword>
<evidence type="ECO:0000256" key="7">
    <source>
        <dbReference type="ARBA" id="ARBA00022840"/>
    </source>
</evidence>
<dbReference type="GO" id="GO:0016887">
    <property type="term" value="F:ATP hydrolysis activity"/>
    <property type="evidence" value="ECO:0007669"/>
    <property type="project" value="InterPro"/>
</dbReference>
<evidence type="ECO:0000256" key="5">
    <source>
        <dbReference type="ARBA" id="ARBA00022737"/>
    </source>
</evidence>
<comment type="similarity">
    <text evidence="2">Belongs to the ABC transporter superfamily. ABCG family. PDR (TC 3.A.1.205) subfamily.</text>
</comment>
<dbReference type="Proteomes" id="UP001165063">
    <property type="component" value="Unassembled WGS sequence"/>
</dbReference>
<feature type="region of interest" description="Disordered" evidence="10">
    <location>
        <begin position="1"/>
        <end position="56"/>
    </location>
</feature>
<dbReference type="PANTHER" id="PTHR19241">
    <property type="entry name" value="ATP-BINDING CASSETTE TRANSPORTER"/>
    <property type="match status" value="1"/>
</dbReference>
<dbReference type="InterPro" id="IPR034001">
    <property type="entry name" value="ABCG_PDR_1"/>
</dbReference>
<dbReference type="SUPFAM" id="SSF52540">
    <property type="entry name" value="P-loop containing nucleoside triphosphate hydrolases"/>
    <property type="match status" value="2"/>
</dbReference>
<evidence type="ECO:0000313" key="14">
    <source>
        <dbReference type="Proteomes" id="UP001165063"/>
    </source>
</evidence>
<evidence type="ECO:0000313" key="13">
    <source>
        <dbReference type="EMBL" id="GMG21173.1"/>
    </source>
</evidence>
<feature type="transmembrane region" description="Helical" evidence="11">
    <location>
        <begin position="542"/>
        <end position="563"/>
    </location>
</feature>
<comment type="subcellular location">
    <subcellularLocation>
        <location evidence="1">Membrane</location>
        <topology evidence="1">Multi-pass membrane protein</topology>
    </subcellularLocation>
</comment>
<dbReference type="Pfam" id="PF19055">
    <property type="entry name" value="ABC2_membrane_7"/>
    <property type="match status" value="1"/>
</dbReference>
<feature type="transmembrane region" description="Helical" evidence="11">
    <location>
        <begin position="650"/>
        <end position="669"/>
    </location>
</feature>
<dbReference type="InterPro" id="IPR003439">
    <property type="entry name" value="ABC_transporter-like_ATP-bd"/>
</dbReference>
<evidence type="ECO:0000256" key="1">
    <source>
        <dbReference type="ARBA" id="ARBA00004141"/>
    </source>
</evidence>
<dbReference type="GO" id="GO:1990961">
    <property type="term" value="P:xenobiotic detoxification by transmembrane export across the plasma membrane"/>
    <property type="evidence" value="ECO:0007669"/>
    <property type="project" value="UniProtKB-ARBA"/>
</dbReference>
<dbReference type="Pfam" id="PF01061">
    <property type="entry name" value="ABC2_membrane"/>
    <property type="match status" value="1"/>
</dbReference>
<protein>
    <submittedName>
        <fullName evidence="13">Unnamed protein product</fullName>
    </submittedName>
</protein>
<feature type="transmembrane region" description="Helical" evidence="11">
    <location>
        <begin position="508"/>
        <end position="530"/>
    </location>
</feature>
<evidence type="ECO:0000256" key="10">
    <source>
        <dbReference type="SAM" id="MobiDB-lite"/>
    </source>
</evidence>
<dbReference type="EMBL" id="BSXU01000578">
    <property type="protein sequence ID" value="GMG21173.1"/>
    <property type="molecule type" value="Genomic_DNA"/>
</dbReference>
<feature type="compositionally biased region" description="Basic and acidic residues" evidence="10">
    <location>
        <begin position="13"/>
        <end position="34"/>
    </location>
</feature>
<dbReference type="GO" id="GO:0016020">
    <property type="term" value="C:membrane"/>
    <property type="evidence" value="ECO:0007669"/>
    <property type="project" value="UniProtKB-SubCell"/>
</dbReference>
<dbReference type="AlphaFoldDB" id="A0A9W6YP26"/>
<feature type="compositionally biased region" description="Polar residues" evidence="10">
    <location>
        <begin position="38"/>
        <end position="56"/>
    </location>
</feature>
<feature type="transmembrane region" description="Helical" evidence="11">
    <location>
        <begin position="620"/>
        <end position="638"/>
    </location>
</feature>
<feature type="transmembrane region" description="Helical" evidence="11">
    <location>
        <begin position="584"/>
        <end position="608"/>
    </location>
</feature>
<dbReference type="InterPro" id="IPR034003">
    <property type="entry name" value="ABCG_PDR_2"/>
</dbReference>
<dbReference type="InterPro" id="IPR017871">
    <property type="entry name" value="ABC_transporter-like_CS"/>
</dbReference>
<keyword evidence="4 11" id="KW-0812">Transmembrane</keyword>
<evidence type="ECO:0000256" key="11">
    <source>
        <dbReference type="SAM" id="Phobius"/>
    </source>
</evidence>
<dbReference type="CDD" id="cd03232">
    <property type="entry name" value="ABCG_PDR_domain2"/>
    <property type="match status" value="1"/>
</dbReference>
<keyword evidence="9 11" id="KW-0472">Membrane</keyword>
<dbReference type="InterPro" id="IPR013525">
    <property type="entry name" value="ABC2_TM"/>
</dbReference>
<dbReference type="Gene3D" id="3.40.50.300">
    <property type="entry name" value="P-loop containing nucleotide triphosphate hydrolases"/>
    <property type="match status" value="2"/>
</dbReference>
<dbReference type="PROSITE" id="PS50893">
    <property type="entry name" value="ABC_TRANSPORTER_2"/>
    <property type="match status" value="2"/>
</dbReference>
<evidence type="ECO:0000256" key="8">
    <source>
        <dbReference type="ARBA" id="ARBA00022989"/>
    </source>
</evidence>
<dbReference type="PROSITE" id="PS00211">
    <property type="entry name" value="ABC_TRANSPORTER_1"/>
    <property type="match status" value="1"/>
</dbReference>
<keyword evidence="7" id="KW-0067">ATP-binding</keyword>
<dbReference type="InterPro" id="IPR010929">
    <property type="entry name" value="PDR_CDR_ABC"/>
</dbReference>
<dbReference type="Pfam" id="PF00005">
    <property type="entry name" value="ABC_tran"/>
    <property type="match status" value="2"/>
</dbReference>
<dbReference type="GO" id="GO:0140359">
    <property type="term" value="F:ABC-type transporter activity"/>
    <property type="evidence" value="ECO:0007669"/>
    <property type="project" value="InterPro"/>
</dbReference>
<feature type="domain" description="ABC transporter" evidence="12">
    <location>
        <begin position="844"/>
        <end position="1087"/>
    </location>
</feature>
<gene>
    <name evidence="13" type="ORF">Amon01_000178700</name>
</gene>
<feature type="domain" description="ABC transporter" evidence="12">
    <location>
        <begin position="141"/>
        <end position="398"/>
    </location>
</feature>
<evidence type="ECO:0000256" key="9">
    <source>
        <dbReference type="ARBA" id="ARBA00023136"/>
    </source>
</evidence>
<evidence type="ECO:0000259" key="12">
    <source>
        <dbReference type="PROSITE" id="PS50893"/>
    </source>
</evidence>
<dbReference type="CDD" id="cd03233">
    <property type="entry name" value="ABCG_PDR_domain1"/>
    <property type="match status" value="1"/>
</dbReference>
<feature type="region of interest" description="Disordered" evidence="10">
    <location>
        <begin position="805"/>
        <end position="830"/>
    </location>
</feature>
<evidence type="ECO:0000256" key="2">
    <source>
        <dbReference type="ARBA" id="ARBA00006012"/>
    </source>
</evidence>
<evidence type="ECO:0000256" key="3">
    <source>
        <dbReference type="ARBA" id="ARBA00022448"/>
    </source>
</evidence>
<evidence type="ECO:0000256" key="6">
    <source>
        <dbReference type="ARBA" id="ARBA00022741"/>
    </source>
</evidence>
<dbReference type="Pfam" id="PF14510">
    <property type="entry name" value="ABC_trans_N"/>
    <property type="match status" value="1"/>
</dbReference>